<keyword evidence="1" id="KW-0560">Oxidoreductase</keyword>
<dbReference type="OrthoDB" id="9806565at2"/>
<name>D0MD41_RHOM4</name>
<dbReference type="Proteomes" id="UP000002221">
    <property type="component" value="Chromosome"/>
</dbReference>
<evidence type="ECO:0000313" key="3">
    <source>
        <dbReference type="EMBL" id="ACY48953.1"/>
    </source>
</evidence>
<dbReference type="HOGENOM" id="CLU_534065_0_0_10"/>
<dbReference type="PANTHER" id="PTHR43747">
    <property type="entry name" value="FAD-BINDING PROTEIN"/>
    <property type="match status" value="1"/>
</dbReference>
<dbReference type="STRING" id="518766.Rmar_2072"/>
<keyword evidence="4" id="KW-1185">Reference proteome</keyword>
<gene>
    <name evidence="3" type="ordered locus">Rmar_2072</name>
</gene>
<reference evidence="3 4" key="1">
    <citation type="journal article" date="2009" name="Stand. Genomic Sci.">
        <title>Complete genome sequence of Rhodothermus marinus type strain (R-10).</title>
        <authorList>
            <person name="Nolan M."/>
            <person name="Tindall B.J."/>
            <person name="Pomrenke H."/>
            <person name="Lapidus A."/>
            <person name="Copeland A."/>
            <person name="Glavina Del Rio T."/>
            <person name="Lucas S."/>
            <person name="Chen F."/>
            <person name="Tice H."/>
            <person name="Cheng J.F."/>
            <person name="Saunders E."/>
            <person name="Han C."/>
            <person name="Bruce D."/>
            <person name="Goodwin L."/>
            <person name="Chain P."/>
            <person name="Pitluck S."/>
            <person name="Ovchinikova G."/>
            <person name="Pati A."/>
            <person name="Ivanova N."/>
            <person name="Mavromatis K."/>
            <person name="Chen A."/>
            <person name="Palaniappan K."/>
            <person name="Land M."/>
            <person name="Hauser L."/>
            <person name="Chang Y.J."/>
            <person name="Jeffries C.D."/>
            <person name="Brettin T."/>
            <person name="Goker M."/>
            <person name="Bristow J."/>
            <person name="Eisen J.A."/>
            <person name="Markowitz V."/>
            <person name="Hugenholtz P."/>
            <person name="Kyrpides N.C."/>
            <person name="Klenk H.P."/>
            <person name="Detter J.C."/>
        </authorList>
    </citation>
    <scope>NUCLEOTIDE SEQUENCE [LARGE SCALE GENOMIC DNA]</scope>
    <source>
        <strain evidence="4">ATCC 43812 / DSM 4252 / R-10</strain>
    </source>
</reference>
<dbReference type="AlphaFoldDB" id="D0MD41"/>
<dbReference type="InterPro" id="IPR006076">
    <property type="entry name" value="FAD-dep_OxRdtase"/>
</dbReference>
<dbReference type="PANTHER" id="PTHR43747:SF5">
    <property type="entry name" value="FAD-BINDING DOMAIN-CONTAINING PROTEIN"/>
    <property type="match status" value="1"/>
</dbReference>
<sequence>MNDRCDVAILGAGFGGALLALLLRRRGLSVTLIEKGRPRFAIGESSTPLANLYLEQIARAFDLPELLPLTKYGRWKATHPELPVGKKRGFTFFWHRPGRTWTPQLDDYPAYLLVAASPHDAIADTHWYRPAFDAYLTALALRAGVRYLEPAVPVAAEVEASGARLRLETPGGPYTLDARFVVDATGPAAWLVRHLGHRPEPHPYLPERVAIFAHFRNVARADAWLDDRRDRWPYRPDDAAVHHLLEEGWAWVLHFDHGITSAGLSLQADRLPARDPDTCWRHVLARYPLLRALFARATPLYPLRMVPERPLFFRELAGPGWAMLPSGAGILDPLLSTGNPLTLLGVWRLAELLTRYRAMPPADALQNYRRQTLHELDQTARLLGALWRVLDRPNRFTLLSKLYFAAASFRETRIRLEKETGIPGFLLTDHAGFCRVQDRLLAAIERGQEPDDADVRAALEPFDVAGLCAERDGFYPARAEDVLNACHKIPASPEEVWAGLQRSGFLLAEPA</sequence>
<organism evidence="3 4">
    <name type="scientific">Rhodothermus marinus (strain ATCC 43812 / DSM 4252 / R-10)</name>
    <name type="common">Rhodothermus obamensis</name>
    <dbReference type="NCBI Taxonomy" id="518766"/>
    <lineage>
        <taxon>Bacteria</taxon>
        <taxon>Pseudomonadati</taxon>
        <taxon>Rhodothermota</taxon>
        <taxon>Rhodothermia</taxon>
        <taxon>Rhodothermales</taxon>
        <taxon>Rhodothermaceae</taxon>
        <taxon>Rhodothermus</taxon>
    </lineage>
</organism>
<dbReference type="SUPFAM" id="SSF51905">
    <property type="entry name" value="FAD/NAD(P)-binding domain"/>
    <property type="match status" value="1"/>
</dbReference>
<dbReference type="Pfam" id="PF01266">
    <property type="entry name" value="DAO"/>
    <property type="match status" value="1"/>
</dbReference>
<evidence type="ECO:0000256" key="1">
    <source>
        <dbReference type="ARBA" id="ARBA00023002"/>
    </source>
</evidence>
<protein>
    <submittedName>
        <fullName evidence="3">FAD dependent oxidoreductase</fullName>
    </submittedName>
</protein>
<dbReference type="Gene3D" id="3.50.50.60">
    <property type="entry name" value="FAD/NAD(P)-binding domain"/>
    <property type="match status" value="1"/>
</dbReference>
<proteinExistence type="predicted"/>
<accession>D0MD41</accession>
<evidence type="ECO:0000259" key="2">
    <source>
        <dbReference type="Pfam" id="PF01266"/>
    </source>
</evidence>
<dbReference type="InterPro" id="IPR050816">
    <property type="entry name" value="Flavin-dep_Halogenase_NPB"/>
</dbReference>
<dbReference type="GO" id="GO:0016491">
    <property type="term" value="F:oxidoreductase activity"/>
    <property type="evidence" value="ECO:0007669"/>
    <property type="project" value="UniProtKB-KW"/>
</dbReference>
<dbReference type="RefSeq" id="WP_012844564.1">
    <property type="nucleotide sequence ID" value="NC_013501.1"/>
</dbReference>
<dbReference type="InterPro" id="IPR036188">
    <property type="entry name" value="FAD/NAD-bd_sf"/>
</dbReference>
<evidence type="ECO:0000313" key="4">
    <source>
        <dbReference type="Proteomes" id="UP000002221"/>
    </source>
</evidence>
<dbReference type="EMBL" id="CP001807">
    <property type="protein sequence ID" value="ACY48953.1"/>
    <property type="molecule type" value="Genomic_DNA"/>
</dbReference>
<dbReference type="KEGG" id="rmr:Rmar_2072"/>
<dbReference type="eggNOG" id="COG0644">
    <property type="taxonomic scope" value="Bacteria"/>
</dbReference>
<feature type="domain" description="FAD dependent oxidoreductase" evidence="2">
    <location>
        <begin position="6"/>
        <end position="237"/>
    </location>
</feature>